<name>A0ACC2YH53_9PEZI</name>
<evidence type="ECO:0000313" key="1">
    <source>
        <dbReference type="EMBL" id="KAJ9634598.1"/>
    </source>
</evidence>
<protein>
    <submittedName>
        <fullName evidence="1">Uncharacterized protein</fullName>
    </submittedName>
</protein>
<accession>A0ACC2YH53</accession>
<organism evidence="1 2">
    <name type="scientific">Coniosporium tulheliwenetii</name>
    <dbReference type="NCBI Taxonomy" id="3383036"/>
    <lineage>
        <taxon>Eukaryota</taxon>
        <taxon>Fungi</taxon>
        <taxon>Dikarya</taxon>
        <taxon>Ascomycota</taxon>
        <taxon>Pezizomycotina</taxon>
        <taxon>Dothideomycetes</taxon>
        <taxon>Dothideomycetes incertae sedis</taxon>
        <taxon>Coniosporium</taxon>
    </lineage>
</organism>
<sequence length="105" mass="11843">MGVPFEALLPYAIMLGMFGFTGAALSKIRHMQNGGKRARHSIDQWDRVCRTPDPANSARVLEMAADSVMDRDRRLTGFLRGQTDRVDAPPGFELNNPWRVETRIL</sequence>
<evidence type="ECO:0000313" key="2">
    <source>
        <dbReference type="Proteomes" id="UP001172680"/>
    </source>
</evidence>
<comment type="caution">
    <text evidence="1">The sequence shown here is derived from an EMBL/GenBank/DDBJ whole genome shotgun (WGS) entry which is preliminary data.</text>
</comment>
<gene>
    <name evidence="1" type="ORF">H2199_008881</name>
</gene>
<dbReference type="EMBL" id="JAPDRP010000031">
    <property type="protein sequence ID" value="KAJ9634598.1"/>
    <property type="molecule type" value="Genomic_DNA"/>
</dbReference>
<proteinExistence type="predicted"/>
<dbReference type="Proteomes" id="UP001172680">
    <property type="component" value="Unassembled WGS sequence"/>
</dbReference>
<keyword evidence="2" id="KW-1185">Reference proteome</keyword>
<reference evidence="1" key="1">
    <citation type="submission" date="2022-10" db="EMBL/GenBank/DDBJ databases">
        <title>Culturing micro-colonial fungi from biological soil crusts in the Mojave desert and describing Neophaeococcomyces mojavensis, and introducing the new genera and species Taxawa tesnikishii.</title>
        <authorList>
            <person name="Kurbessoian T."/>
            <person name="Stajich J.E."/>
        </authorList>
    </citation>
    <scope>NUCLEOTIDE SEQUENCE</scope>
    <source>
        <strain evidence="1">JES_115</strain>
    </source>
</reference>